<keyword evidence="2" id="KW-1185">Reference proteome</keyword>
<comment type="caution">
    <text evidence="1">The sequence shown here is derived from an EMBL/GenBank/DDBJ whole genome shotgun (WGS) entry which is preliminary data.</text>
</comment>
<organism evidence="1 2">
    <name type="scientific">Pseudolactococcus chungangensis CAU 28 = DSM 22330</name>
    <dbReference type="NCBI Taxonomy" id="1122154"/>
    <lineage>
        <taxon>Bacteria</taxon>
        <taxon>Bacillati</taxon>
        <taxon>Bacillota</taxon>
        <taxon>Bacilli</taxon>
        <taxon>Lactobacillales</taxon>
        <taxon>Streptococcaceae</taxon>
        <taxon>Pseudolactococcus</taxon>
    </lineage>
</organism>
<accession>A0ABX4I6F3</accession>
<sequence>MGVLYKNHLMGLKLSDVFFASREKLIYFTFFVLENMIK</sequence>
<dbReference type="Proteomes" id="UP000218979">
    <property type="component" value="Unassembled WGS sequence"/>
</dbReference>
<reference evidence="1 2" key="1">
    <citation type="submission" date="2014-12" db="EMBL/GenBank/DDBJ databases">
        <title>Draft genome sequences of 10 type strains of Lactococcus.</title>
        <authorList>
            <person name="Sun Z."/>
            <person name="Zhong Z."/>
            <person name="Liu W."/>
            <person name="Zhang W."/>
            <person name="Zhang H."/>
        </authorList>
    </citation>
    <scope>NUCLEOTIDE SEQUENCE [LARGE SCALE GENOMIC DNA]</scope>
    <source>
        <strain evidence="1 2">DSM 22330</strain>
    </source>
</reference>
<protein>
    <submittedName>
        <fullName evidence="1">Uncharacterized protein</fullName>
    </submittedName>
</protein>
<gene>
    <name evidence="1" type="ORF">RR45_GL000389</name>
</gene>
<evidence type="ECO:0000313" key="1">
    <source>
        <dbReference type="EMBL" id="PCS02876.1"/>
    </source>
</evidence>
<proteinExistence type="predicted"/>
<dbReference type="EMBL" id="JXJT01000012">
    <property type="protein sequence ID" value="PCS02876.1"/>
    <property type="molecule type" value="Genomic_DNA"/>
</dbReference>
<evidence type="ECO:0000313" key="2">
    <source>
        <dbReference type="Proteomes" id="UP000218979"/>
    </source>
</evidence>
<name>A0ABX4I6F3_9LACT</name>